<organism evidence="2">
    <name type="scientific">Ooceraea biroi</name>
    <name type="common">Clonal raider ant</name>
    <name type="synonym">Cerapachys biroi</name>
    <dbReference type="NCBI Taxonomy" id="2015173"/>
    <lineage>
        <taxon>Eukaryota</taxon>
        <taxon>Metazoa</taxon>
        <taxon>Ecdysozoa</taxon>
        <taxon>Arthropoda</taxon>
        <taxon>Hexapoda</taxon>
        <taxon>Insecta</taxon>
        <taxon>Pterygota</taxon>
        <taxon>Neoptera</taxon>
        <taxon>Endopterygota</taxon>
        <taxon>Hymenoptera</taxon>
        <taxon>Apocrita</taxon>
        <taxon>Aculeata</taxon>
        <taxon>Formicoidea</taxon>
        <taxon>Formicidae</taxon>
        <taxon>Dorylinae</taxon>
        <taxon>Ooceraea</taxon>
    </lineage>
</organism>
<name>A0A3L8DD64_OOCBI</name>
<dbReference type="EMBL" id="QOIP01000010">
    <property type="protein sequence ID" value="RLU18083.1"/>
    <property type="molecule type" value="Genomic_DNA"/>
</dbReference>
<accession>A0A3L8DD64</accession>
<comment type="caution">
    <text evidence="2">The sequence shown here is derived from an EMBL/GenBank/DDBJ whole genome shotgun (WGS) entry which is preliminary data.</text>
</comment>
<reference evidence="2" key="1">
    <citation type="journal article" date="2018" name="Genome Res.">
        <title>The genomic architecture and molecular evolution of ant odorant receptors.</title>
        <authorList>
            <person name="McKenzie S.K."/>
            <person name="Kronauer D.J.C."/>
        </authorList>
    </citation>
    <scope>NUCLEOTIDE SEQUENCE [LARGE SCALE GENOMIC DNA]</scope>
    <source>
        <strain evidence="2">Clonal line C1</strain>
    </source>
</reference>
<evidence type="ECO:0000256" key="1">
    <source>
        <dbReference type="SAM" id="MobiDB-lite"/>
    </source>
</evidence>
<proteinExistence type="predicted"/>
<sequence length="207" mass="23259">MPRVARVMSLFNIRYRNNQHGAQWIIIRRLKNPFSHKERFLAFAEMSRATFERNVRSNVVVSTTTVITSDSQGILNSSTSCATRQYTNVHSHTAAGVPGVRLPQLPRVSPGKSPRGKRRPLTTNIFEADTWLLRKREELDVRGAKPLVIAGNVEGDDDGGIPPYALVYMTSRSISAGSQVALSVWLCSFFPSEPRRTLLRNPETPRR</sequence>
<protein>
    <submittedName>
        <fullName evidence="2">Uncharacterized protein</fullName>
    </submittedName>
</protein>
<feature type="region of interest" description="Disordered" evidence="1">
    <location>
        <begin position="97"/>
        <end position="120"/>
    </location>
</feature>
<dbReference type="Proteomes" id="UP000279307">
    <property type="component" value="Chromosome 10"/>
</dbReference>
<reference evidence="2" key="2">
    <citation type="submission" date="2018-07" db="EMBL/GenBank/DDBJ databases">
        <authorList>
            <person name="Mckenzie S.K."/>
            <person name="Kronauer D.J.C."/>
        </authorList>
    </citation>
    <scope>NUCLEOTIDE SEQUENCE</scope>
    <source>
        <strain evidence="2">Clonal line C1</strain>
    </source>
</reference>
<evidence type="ECO:0000313" key="2">
    <source>
        <dbReference type="EMBL" id="RLU18083.1"/>
    </source>
</evidence>
<gene>
    <name evidence="2" type="ORF">DMN91_010326</name>
</gene>
<dbReference type="AlphaFoldDB" id="A0A3L8DD64"/>